<name>A0A7Y6Q706_9HYPH</name>
<evidence type="ECO:0000313" key="2">
    <source>
        <dbReference type="Proteomes" id="UP000520198"/>
    </source>
</evidence>
<reference evidence="1 2" key="1">
    <citation type="submission" date="2020-06" db="EMBL/GenBank/DDBJ databases">
        <authorList>
            <person name="Grouzdev D.S."/>
        </authorList>
    </citation>
    <scope>NUCLEOTIDE SEQUENCE [LARGE SCALE GENOMIC DNA]</scope>
    <source>
        <strain evidence="1 2">HO-A22</strain>
    </source>
</reference>
<comment type="caution">
    <text evidence="1">The sequence shown here is derived from an EMBL/GenBank/DDBJ whole genome shotgun (WGS) entry which is preliminary data.</text>
</comment>
<dbReference type="InterPro" id="IPR014710">
    <property type="entry name" value="RmlC-like_jellyroll"/>
</dbReference>
<keyword evidence="2" id="KW-1185">Reference proteome</keyword>
<dbReference type="Proteomes" id="UP000520198">
    <property type="component" value="Unassembled WGS sequence"/>
</dbReference>
<dbReference type="EMBL" id="JABWDU010000003">
    <property type="protein sequence ID" value="NVD40238.1"/>
    <property type="molecule type" value="Genomic_DNA"/>
</dbReference>
<protein>
    <submittedName>
        <fullName evidence="1">Cupin domain-containing protein</fullName>
    </submittedName>
</protein>
<dbReference type="InterPro" id="IPR011051">
    <property type="entry name" value="RmlC_Cupin_sf"/>
</dbReference>
<dbReference type="SUPFAM" id="SSF51182">
    <property type="entry name" value="RmlC-like cupins"/>
    <property type="match status" value="1"/>
</dbReference>
<accession>A0A7Y6Q706</accession>
<organism evidence="1 2">
    <name type="scientific">Ensifer oleiphilus</name>
    <dbReference type="NCBI Taxonomy" id="2742698"/>
    <lineage>
        <taxon>Bacteria</taxon>
        <taxon>Pseudomonadati</taxon>
        <taxon>Pseudomonadota</taxon>
        <taxon>Alphaproteobacteria</taxon>
        <taxon>Hyphomicrobiales</taxon>
        <taxon>Rhizobiaceae</taxon>
        <taxon>Sinorhizobium/Ensifer group</taxon>
        <taxon>Ensifer</taxon>
    </lineage>
</organism>
<sequence>MTLGEHDLATANDHIGTQLVLDTEGMRVWHLRLKPGEALAVHRHDRPYFWTVLTDGRARSRYGNGDIVDIAYRAGETRHFGDLTTESAFVHDLTNTGETELVFVTVEFDPRRPSVQMMFE</sequence>
<gene>
    <name evidence="1" type="ORF">HT585_15325</name>
</gene>
<dbReference type="Gene3D" id="2.60.120.10">
    <property type="entry name" value="Jelly Rolls"/>
    <property type="match status" value="1"/>
</dbReference>
<proteinExistence type="predicted"/>
<evidence type="ECO:0000313" key="1">
    <source>
        <dbReference type="EMBL" id="NVD40238.1"/>
    </source>
</evidence>
<dbReference type="AlphaFoldDB" id="A0A7Y6Q706"/>